<comment type="caution">
    <text evidence="1">The sequence shown here is derived from an EMBL/GenBank/DDBJ whole genome shotgun (WGS) entry which is preliminary data.</text>
</comment>
<gene>
    <name evidence="1" type="ORF">ABW286_12685</name>
</gene>
<reference evidence="1 2" key="1">
    <citation type="submission" date="2024-07" db="EMBL/GenBank/DDBJ databases">
        <authorList>
            <person name="Dulla G.F.J."/>
            <person name="Delorm J.G."/>
        </authorList>
    </citation>
    <scope>NUCLEOTIDE SEQUENCE [LARGE SCALE GENOMIC DNA]</scope>
    <source>
        <strain evidence="1 2">JGD 233</strain>
    </source>
</reference>
<evidence type="ECO:0000313" key="1">
    <source>
        <dbReference type="EMBL" id="MEW5290029.1"/>
    </source>
</evidence>
<name>A0ABV3N2I4_9GAMM</name>
<sequence>MAHNIAPGYCVVERSGTLDYQARELFRDIRSPATQLFMKLNADTRYLKPGQILIVADPDTPPRLTIHMLNTLRQAKNKTNAAFIGVNSDDAGFMHRHYGLIAALTGAGDRIFSTAGDVGERYFRAIEQTLKKIEVSYQNQFRTQGTLIGQQFFVERNQLLSQLKELVNKPLLKSLARYTVKFRQYENLKRALNLSSKSIVHEWSTAGLGGIPGYSYYVGNAARAARFLKMGGYIGIGFGFARTTNDVVNACTTGREGECKKMAFKEYTKFVAGTFSGMGSGYLGATLGAGVCTAIGIATVGVGGVVCATVGATIGGSLGSAASDSFIELITQDNKGVPRG</sequence>
<dbReference type="RefSeq" id="WP_367167702.1">
    <property type="nucleotide sequence ID" value="NZ_JBFKZN010000006.1"/>
</dbReference>
<organism evidence="1 2">
    <name type="scientific">Erwinia papayae</name>
    <dbReference type="NCBI Taxonomy" id="206499"/>
    <lineage>
        <taxon>Bacteria</taxon>
        <taxon>Pseudomonadati</taxon>
        <taxon>Pseudomonadota</taxon>
        <taxon>Gammaproteobacteria</taxon>
        <taxon>Enterobacterales</taxon>
        <taxon>Erwiniaceae</taxon>
        <taxon>Erwinia</taxon>
    </lineage>
</organism>
<dbReference type="Proteomes" id="UP001554567">
    <property type="component" value="Unassembled WGS sequence"/>
</dbReference>
<dbReference type="EMBL" id="JBFKZN010000006">
    <property type="protein sequence ID" value="MEW5290029.1"/>
    <property type="molecule type" value="Genomic_DNA"/>
</dbReference>
<accession>A0ABV3N2I4</accession>
<evidence type="ECO:0000313" key="2">
    <source>
        <dbReference type="Proteomes" id="UP001554567"/>
    </source>
</evidence>
<keyword evidence="2" id="KW-1185">Reference proteome</keyword>
<proteinExistence type="predicted"/>
<protein>
    <submittedName>
        <fullName evidence="1">Uncharacterized protein</fullName>
    </submittedName>
</protein>